<dbReference type="PANTHER" id="PTHR37419">
    <property type="entry name" value="SERINE/THREONINE-PROTEIN KINASE TOXIN HIPA"/>
    <property type="match status" value="1"/>
</dbReference>
<evidence type="ECO:0000313" key="6">
    <source>
        <dbReference type="EMBL" id="GAK37405.1"/>
    </source>
</evidence>
<dbReference type="Gene3D" id="1.10.1070.20">
    <property type="match status" value="1"/>
</dbReference>
<dbReference type="eggNOG" id="COG3550">
    <property type="taxonomic scope" value="Bacteria"/>
</dbReference>
<dbReference type="InterPro" id="IPR017508">
    <property type="entry name" value="HipA_N1"/>
</dbReference>
<dbReference type="Pfam" id="PF07804">
    <property type="entry name" value="HipA_C"/>
    <property type="match status" value="1"/>
</dbReference>
<sequence length="417" mass="47516">METNVVKVKLWGMDVGYLSWDKKAGTAVFEFEPSFIEQGLDIAPLTMSIDSPRSRKQIPWTGDKDKLYQGLPPMIADSLPDKWGNSLFKAWLRDNNISTKQTNPVDHLSFIGSRAMGALEYEPAQKLGDNAVFSVNVQKLYEFAKQVLNEREATVLNQENSILWQDLVKISSSPGGKRPKAIVALNKGTGEVISGQGIIPEGFQHYILKYDDNSAYPYAKLEYVYYRMALDAGIEMMPSELRTYDGVTHFLTQRFDREGNEKIHTQTLAAMLPTSDSYEDIFSVIRRLNLPYEDSRQHFLRMVFNVTTRNVDDHSKNFSFCMNKKGIWRLSPAYDLTYSVDLTAPAYSNRHSLTINGKNEDITREDLGTVGQNNDIQDYNALIDTVYNAVAKFESHARELRIDEKLIKSIQEDFIKV</sequence>
<dbReference type="OrthoDB" id="9805913at2"/>
<gene>
    <name evidence="6" type="ORF">JCM15093_2656</name>
</gene>
<dbReference type="PANTHER" id="PTHR37419:SF8">
    <property type="entry name" value="TOXIN YJJJ"/>
    <property type="match status" value="1"/>
</dbReference>
<dbReference type="Proteomes" id="UP000027601">
    <property type="component" value="Unassembled WGS sequence"/>
</dbReference>
<dbReference type="InterPro" id="IPR052028">
    <property type="entry name" value="HipA_Ser/Thr_kinase"/>
</dbReference>
<dbReference type="GO" id="GO:0005829">
    <property type="term" value="C:cytosol"/>
    <property type="evidence" value="ECO:0007669"/>
    <property type="project" value="TreeGrafter"/>
</dbReference>
<dbReference type="RefSeq" id="WP_024997080.1">
    <property type="nucleotide sequence ID" value="NZ_BAJS01000019.1"/>
</dbReference>
<protein>
    <submittedName>
        <fullName evidence="6">HipA protein</fullName>
    </submittedName>
</protein>
<dbReference type="Pfam" id="PF13657">
    <property type="entry name" value="Couple_hipA"/>
    <property type="match status" value="1"/>
</dbReference>
<dbReference type="EMBL" id="BAJS01000019">
    <property type="protein sequence ID" value="GAK37405.1"/>
    <property type="molecule type" value="Genomic_DNA"/>
</dbReference>
<dbReference type="AlphaFoldDB" id="A0A069D4Z0"/>
<comment type="similarity">
    <text evidence="1">Belongs to the HipA Ser/Thr kinase family.</text>
</comment>
<proteinExistence type="inferred from homology"/>
<name>A0A069D4Z0_9BACE</name>
<evidence type="ECO:0000256" key="2">
    <source>
        <dbReference type="ARBA" id="ARBA00022679"/>
    </source>
</evidence>
<keyword evidence="7" id="KW-1185">Reference proteome</keyword>
<keyword evidence="2" id="KW-0808">Transferase</keyword>
<feature type="domain" description="HipA N-terminal subdomain 1" evidence="5">
    <location>
        <begin position="7"/>
        <end position="121"/>
    </location>
</feature>
<comment type="caution">
    <text evidence="6">The sequence shown here is derived from an EMBL/GenBank/DDBJ whole genome shotgun (WGS) entry which is preliminary data.</text>
</comment>
<feature type="domain" description="HipA-like C-terminal" evidence="4">
    <location>
        <begin position="172"/>
        <end position="389"/>
    </location>
</feature>
<dbReference type="InterPro" id="IPR012893">
    <property type="entry name" value="HipA-like_C"/>
</dbReference>
<evidence type="ECO:0000256" key="3">
    <source>
        <dbReference type="ARBA" id="ARBA00022777"/>
    </source>
</evidence>
<evidence type="ECO:0000256" key="1">
    <source>
        <dbReference type="ARBA" id="ARBA00010164"/>
    </source>
</evidence>
<evidence type="ECO:0000313" key="7">
    <source>
        <dbReference type="Proteomes" id="UP000027601"/>
    </source>
</evidence>
<keyword evidence="3" id="KW-0418">Kinase</keyword>
<organism evidence="6 7">
    <name type="scientific">Bacteroides graminisolvens DSM 19988 = JCM 15093</name>
    <dbReference type="NCBI Taxonomy" id="1121097"/>
    <lineage>
        <taxon>Bacteria</taxon>
        <taxon>Pseudomonadati</taxon>
        <taxon>Bacteroidota</taxon>
        <taxon>Bacteroidia</taxon>
        <taxon>Bacteroidales</taxon>
        <taxon>Bacteroidaceae</taxon>
        <taxon>Bacteroides</taxon>
    </lineage>
</organism>
<evidence type="ECO:0000259" key="5">
    <source>
        <dbReference type="Pfam" id="PF13657"/>
    </source>
</evidence>
<dbReference type="GO" id="GO:0004674">
    <property type="term" value="F:protein serine/threonine kinase activity"/>
    <property type="evidence" value="ECO:0007669"/>
    <property type="project" value="TreeGrafter"/>
</dbReference>
<reference evidence="6 7" key="1">
    <citation type="journal article" date="2015" name="Microbes Environ.">
        <title>Distribution and evolution of nitrogen fixation genes in the phylum bacteroidetes.</title>
        <authorList>
            <person name="Inoue J."/>
            <person name="Oshima K."/>
            <person name="Suda W."/>
            <person name="Sakamoto M."/>
            <person name="Iino T."/>
            <person name="Noda S."/>
            <person name="Hongoh Y."/>
            <person name="Hattori M."/>
            <person name="Ohkuma M."/>
        </authorList>
    </citation>
    <scope>NUCLEOTIDE SEQUENCE [LARGE SCALE GENOMIC DNA]</scope>
    <source>
        <strain evidence="6 7">JCM 15093</strain>
    </source>
</reference>
<evidence type="ECO:0000259" key="4">
    <source>
        <dbReference type="Pfam" id="PF07804"/>
    </source>
</evidence>
<accession>A0A069D4Z0</accession>